<dbReference type="Proteomes" id="UP000198356">
    <property type="component" value="Unassembled WGS sequence"/>
</dbReference>
<name>A0A239L2K2_9BACT</name>
<dbReference type="AlphaFoldDB" id="A0A239L2K2"/>
<evidence type="ECO:0000256" key="1">
    <source>
        <dbReference type="SAM" id="MobiDB-lite"/>
    </source>
</evidence>
<dbReference type="InterPro" id="IPR006311">
    <property type="entry name" value="TAT_signal"/>
</dbReference>
<dbReference type="CDD" id="cd03457">
    <property type="entry name" value="intradiol_dioxygenase_like"/>
    <property type="match status" value="1"/>
</dbReference>
<accession>A0A239L2K2</accession>
<feature type="compositionally biased region" description="Pro residues" evidence="1">
    <location>
        <begin position="109"/>
        <end position="118"/>
    </location>
</feature>
<dbReference type="GO" id="GO:0016702">
    <property type="term" value="F:oxidoreductase activity, acting on single donors with incorporation of molecular oxygen, incorporation of two atoms of oxygen"/>
    <property type="evidence" value="ECO:0007669"/>
    <property type="project" value="InterPro"/>
</dbReference>
<organism evidence="2 3">
    <name type="scientific">Granulicella rosea</name>
    <dbReference type="NCBI Taxonomy" id="474952"/>
    <lineage>
        <taxon>Bacteria</taxon>
        <taxon>Pseudomonadati</taxon>
        <taxon>Acidobacteriota</taxon>
        <taxon>Terriglobia</taxon>
        <taxon>Terriglobales</taxon>
        <taxon>Acidobacteriaceae</taxon>
        <taxon>Granulicella</taxon>
    </lineage>
</organism>
<dbReference type="InterPro" id="IPR015889">
    <property type="entry name" value="Intradiol_dOase_core"/>
</dbReference>
<evidence type="ECO:0000313" key="2">
    <source>
        <dbReference type="EMBL" id="SNT24530.1"/>
    </source>
</evidence>
<feature type="compositionally biased region" description="Pro residues" evidence="1">
    <location>
        <begin position="126"/>
        <end position="138"/>
    </location>
</feature>
<dbReference type="Gene3D" id="2.60.130.10">
    <property type="entry name" value="Aromatic compound dioxygenase"/>
    <property type="match status" value="1"/>
</dbReference>
<sequence length="289" mass="30457">MLSRRRFLASGLVTASALQIGRRALAAETCVLTPEQEIGPFYVADELIRSKIAEGKPGIPLRLRLVVLDSNTCKPLPDAAIDLWHCDAMGLYSGFTASKGGFGPGGPGGRPPGPPPGGFDPSHDGGPPPGGFSGPPPNGGMNKPTDKLTFLRGIQMTAADGSVSFETIFPGFYEGRTNHVHFKVRLAGHRDGNTYKEGHTSHNGQMFFPEDMNLKLMAEGPYAKHAIHRTTMAEDHVFGDQHGPAVIATLLPVDPKHPAAGLVAELHVAVDTKATPAPVGMGGGPGPRR</sequence>
<dbReference type="EMBL" id="FZOU01000006">
    <property type="protein sequence ID" value="SNT24530.1"/>
    <property type="molecule type" value="Genomic_DNA"/>
</dbReference>
<dbReference type="PANTHER" id="PTHR34315">
    <property type="match status" value="1"/>
</dbReference>
<dbReference type="PROSITE" id="PS51318">
    <property type="entry name" value="TAT"/>
    <property type="match status" value="1"/>
</dbReference>
<protein>
    <recommendedName>
        <fullName evidence="4">Dioxygenase</fullName>
    </recommendedName>
</protein>
<gene>
    <name evidence="2" type="ORF">SAMN05421770_10653</name>
</gene>
<dbReference type="OrthoDB" id="9800887at2"/>
<dbReference type="SUPFAM" id="SSF49482">
    <property type="entry name" value="Aromatic compound dioxygenase"/>
    <property type="match status" value="1"/>
</dbReference>
<evidence type="ECO:0008006" key="4">
    <source>
        <dbReference type="Google" id="ProtNLM"/>
    </source>
</evidence>
<evidence type="ECO:0000313" key="3">
    <source>
        <dbReference type="Proteomes" id="UP000198356"/>
    </source>
</evidence>
<keyword evidence="3" id="KW-1185">Reference proteome</keyword>
<feature type="region of interest" description="Disordered" evidence="1">
    <location>
        <begin position="102"/>
        <end position="146"/>
    </location>
</feature>
<dbReference type="PANTHER" id="PTHR34315:SF1">
    <property type="entry name" value="INTRADIOL RING-CLEAVAGE DIOXYGENASES DOMAIN-CONTAINING PROTEIN-RELATED"/>
    <property type="match status" value="1"/>
</dbReference>
<dbReference type="RefSeq" id="WP_089409400.1">
    <property type="nucleotide sequence ID" value="NZ_FZOU01000006.1"/>
</dbReference>
<reference evidence="2 3" key="1">
    <citation type="submission" date="2017-06" db="EMBL/GenBank/DDBJ databases">
        <authorList>
            <person name="Kim H.J."/>
            <person name="Triplett B.A."/>
        </authorList>
    </citation>
    <scope>NUCLEOTIDE SEQUENCE [LARGE SCALE GENOMIC DNA]</scope>
    <source>
        <strain evidence="2 3">DSM 18704</strain>
    </source>
</reference>
<proteinExistence type="predicted"/>
<dbReference type="GO" id="GO:0005506">
    <property type="term" value="F:iron ion binding"/>
    <property type="evidence" value="ECO:0007669"/>
    <property type="project" value="InterPro"/>
</dbReference>